<dbReference type="SUPFAM" id="SSF56281">
    <property type="entry name" value="Metallo-hydrolase/oxidoreductase"/>
    <property type="match status" value="1"/>
</dbReference>
<dbReference type="Gene3D" id="3.60.15.10">
    <property type="entry name" value="Ribonuclease Z/Hydroxyacylglutathione hydrolase-like"/>
    <property type="match status" value="1"/>
</dbReference>
<dbReference type="InterPro" id="IPR036866">
    <property type="entry name" value="RibonucZ/Hydroxyglut_hydro"/>
</dbReference>
<reference evidence="3" key="1">
    <citation type="journal article" date="2015" name="Nature">
        <title>Complex archaea that bridge the gap between prokaryotes and eukaryotes.</title>
        <authorList>
            <person name="Spang A."/>
            <person name="Saw J.H."/>
            <person name="Jorgensen S.L."/>
            <person name="Zaremba-Niedzwiedzka K."/>
            <person name="Martijn J."/>
            <person name="Lind A.E."/>
            <person name="van Eijk R."/>
            <person name="Schleper C."/>
            <person name="Guy L."/>
            <person name="Ettema T.J."/>
        </authorList>
    </citation>
    <scope>NUCLEOTIDE SEQUENCE</scope>
</reference>
<sequence>SALFLTHAHLDHLRNIMFMAPEIPIYCSEITKRLLEIICDLSDYDFLNYSYHEKGERSNNSFFPGSTFKKKNKKKRLLETIAPNEPIEIPEGEGSFKIEGYPVDHSIPGAMAFKVTTKSGKTIIYTGDIRFHGHAHEKKISEDFLNNVGSNPDILITEGTRIDDDTEVSESDVYHNINASLEKDKNLSKKLIVASFPWKSISRFLTVYQLAKDLNRVLVIQPKLAFTIHNLQNFDSLKIKGILKEDNVKIYFPRKNSMIYSDDDYTKQKYYVSYDVEWTKPASGGFYTTEYGEDILVRACDIKENPSDYFLHLNFYELNELIDICPPKDSYFFNLKTEPFDEEGELEEKVLMNWISKFSLQFEREKYHASGHAPGIHIREMINKIRPKKIFPIHTEKPELFKYENAETHIIKGQKYFI</sequence>
<evidence type="ECO:0000313" key="3">
    <source>
        <dbReference type="EMBL" id="KKL63406.1"/>
    </source>
</evidence>
<dbReference type="PANTHER" id="PTHR43694">
    <property type="entry name" value="RIBONUCLEASE J"/>
    <property type="match status" value="1"/>
</dbReference>
<dbReference type="EMBL" id="LAZR01028183">
    <property type="protein sequence ID" value="KKL63406.1"/>
    <property type="molecule type" value="Genomic_DNA"/>
</dbReference>
<gene>
    <name evidence="3" type="ORF">LCGC14_2175430</name>
</gene>
<evidence type="ECO:0000259" key="1">
    <source>
        <dbReference type="Pfam" id="PF07521"/>
    </source>
</evidence>
<feature type="non-terminal residue" evidence="3">
    <location>
        <position position="1"/>
    </location>
</feature>
<comment type="caution">
    <text evidence="3">The sequence shown here is derived from an EMBL/GenBank/DDBJ whole genome shotgun (WGS) entry which is preliminary data.</text>
</comment>
<evidence type="ECO:0008006" key="4">
    <source>
        <dbReference type="Google" id="ProtNLM"/>
    </source>
</evidence>
<dbReference type="AlphaFoldDB" id="A0A0F9EB30"/>
<feature type="domain" description="Metallo-beta-lactamase" evidence="2">
    <location>
        <begin position="2"/>
        <end position="172"/>
    </location>
</feature>
<name>A0A0F9EB30_9ZZZZ</name>
<organism evidence="3">
    <name type="scientific">marine sediment metagenome</name>
    <dbReference type="NCBI Taxonomy" id="412755"/>
    <lineage>
        <taxon>unclassified sequences</taxon>
        <taxon>metagenomes</taxon>
        <taxon>ecological metagenomes</taxon>
    </lineage>
</organism>
<accession>A0A0F9EB30</accession>
<dbReference type="Pfam" id="PF07521">
    <property type="entry name" value="RMMBL"/>
    <property type="match status" value="1"/>
</dbReference>
<protein>
    <recommendedName>
        <fullName evidence="4">Metallo-beta-lactamase domain-containing protein</fullName>
    </recommendedName>
</protein>
<feature type="domain" description="Zn-dependent metallo-hydrolase RNA specificity" evidence="1">
    <location>
        <begin position="363"/>
        <end position="400"/>
    </location>
</feature>
<dbReference type="InterPro" id="IPR011108">
    <property type="entry name" value="RMMBL"/>
</dbReference>
<proteinExistence type="predicted"/>
<evidence type="ECO:0000259" key="2">
    <source>
        <dbReference type="Pfam" id="PF12706"/>
    </source>
</evidence>
<dbReference type="PANTHER" id="PTHR43694:SF1">
    <property type="entry name" value="RIBONUCLEASE J"/>
    <property type="match status" value="1"/>
</dbReference>
<dbReference type="InterPro" id="IPR001279">
    <property type="entry name" value="Metallo-B-lactamas"/>
</dbReference>
<dbReference type="Pfam" id="PF12706">
    <property type="entry name" value="Lactamase_B_2"/>
    <property type="match status" value="1"/>
</dbReference>